<gene>
    <name evidence="2" type="ORF">WHI96_17600</name>
</gene>
<dbReference type="EMBL" id="JBEDNP010000010">
    <property type="protein sequence ID" value="MEQ3540631.1"/>
    <property type="molecule type" value="Genomic_DNA"/>
</dbReference>
<reference evidence="2 3" key="1">
    <citation type="submission" date="2024-03" db="EMBL/GenBank/DDBJ databases">
        <title>Draft genome sequence of Pseudonocardia tropica JCM 19149.</title>
        <authorList>
            <person name="Butdee W."/>
            <person name="Duangmal K."/>
        </authorList>
    </citation>
    <scope>NUCLEOTIDE SEQUENCE [LARGE SCALE GENOMIC DNA]</scope>
    <source>
        <strain evidence="2 3">JCM 19149</strain>
    </source>
</reference>
<keyword evidence="3" id="KW-1185">Reference proteome</keyword>
<dbReference type="RefSeq" id="WP_345644409.1">
    <property type="nucleotide sequence ID" value="NZ_BAABLY010000025.1"/>
</dbReference>
<dbReference type="InterPro" id="IPR024535">
    <property type="entry name" value="RHGA/B-epi-like_pectate_lyase"/>
</dbReference>
<dbReference type="InterPro" id="IPR012334">
    <property type="entry name" value="Pectin_lyas_fold"/>
</dbReference>
<dbReference type="Proteomes" id="UP001464923">
    <property type="component" value="Unassembled WGS sequence"/>
</dbReference>
<proteinExistence type="predicted"/>
<comment type="caution">
    <text evidence="2">The sequence shown here is derived from an EMBL/GenBank/DDBJ whole genome shotgun (WGS) entry which is preliminary data.</text>
</comment>
<dbReference type="Pfam" id="PF12708">
    <property type="entry name" value="Pect-lyase_RHGA_epim"/>
    <property type="match status" value="1"/>
</dbReference>
<dbReference type="InterPro" id="IPR006626">
    <property type="entry name" value="PbH1"/>
</dbReference>
<protein>
    <submittedName>
        <fullName evidence="2">Right-handed parallel beta-helix repeat-containing protein</fullName>
    </submittedName>
</protein>
<organism evidence="2 3">
    <name type="scientific">Pseudonocardia tropica</name>
    <dbReference type="NCBI Taxonomy" id="681289"/>
    <lineage>
        <taxon>Bacteria</taxon>
        <taxon>Bacillati</taxon>
        <taxon>Actinomycetota</taxon>
        <taxon>Actinomycetes</taxon>
        <taxon>Pseudonocardiales</taxon>
        <taxon>Pseudonocardiaceae</taxon>
        <taxon>Pseudonocardia</taxon>
    </lineage>
</organism>
<dbReference type="SMART" id="SM00710">
    <property type="entry name" value="PbH1"/>
    <property type="match status" value="5"/>
</dbReference>
<evidence type="ECO:0000313" key="3">
    <source>
        <dbReference type="Proteomes" id="UP001464923"/>
    </source>
</evidence>
<sequence>MDTRMLLTCALVLGLLATVPLSSGRGGPPRTLDARDLGAVGDGRTDDTDALTAALAGLRPGDVLVLPPGDYRHRDVLVVAVAGVTVRGEGATLTALDEERSALRIAADDVAVEGLTLGVAATTRRHTGADQHRLHVLDAHRVLLRGITVTGSAAAGIMVENSTGVIVDRPVVRDTRADGVHVTGTSARVRVLAPRVSGTGDDAVAVVSYDDAATPVTDVEVRSPVVDGTTHGRGLSVVGGRSVRFEDVTVRGTAGAGIYVAVEGDPYFTHDVDGVRVSGGTVTDANLDDRVDHGAVLVFSGRPGRSVSDVVLRDLRVSGTRADASRQVGLYRDDGGEIDGVELGGIVVDTDGGPTGLGTNLPADRYRIDGGTLAGP</sequence>
<evidence type="ECO:0000259" key="1">
    <source>
        <dbReference type="Pfam" id="PF12708"/>
    </source>
</evidence>
<feature type="domain" description="Rhamnogalacturonase A/B/Epimerase-like pectate lyase" evidence="1">
    <location>
        <begin position="34"/>
        <end position="100"/>
    </location>
</feature>
<accession>A0ABV1JY85</accession>
<evidence type="ECO:0000313" key="2">
    <source>
        <dbReference type="EMBL" id="MEQ3540631.1"/>
    </source>
</evidence>
<dbReference type="InterPro" id="IPR011050">
    <property type="entry name" value="Pectin_lyase_fold/virulence"/>
</dbReference>
<dbReference type="SUPFAM" id="SSF51126">
    <property type="entry name" value="Pectin lyase-like"/>
    <property type="match status" value="1"/>
</dbReference>
<dbReference type="Gene3D" id="2.160.20.10">
    <property type="entry name" value="Single-stranded right-handed beta-helix, Pectin lyase-like"/>
    <property type="match status" value="1"/>
</dbReference>
<name>A0ABV1JY85_9PSEU</name>